<evidence type="ECO:0000256" key="1">
    <source>
        <dbReference type="SAM" id="Phobius"/>
    </source>
</evidence>
<keyword evidence="1" id="KW-0812">Transmembrane</keyword>
<keyword evidence="1" id="KW-1133">Transmembrane helix</keyword>
<feature type="transmembrane region" description="Helical" evidence="1">
    <location>
        <begin position="7"/>
        <end position="30"/>
    </location>
</feature>
<sequence>MTFKKQAAIMIGNAALGLITCYLYLFFWVSFSFSSSMLTMEALASTIIPLTIAGVYNALIIRKDEKMGWIYAVATYVGTIVLFMIIFVLF</sequence>
<dbReference type="EMBL" id="JBHLTP010000009">
    <property type="protein sequence ID" value="MFC0524076.1"/>
    <property type="molecule type" value="Genomic_DNA"/>
</dbReference>
<comment type="caution">
    <text evidence="2">The sequence shown here is derived from an EMBL/GenBank/DDBJ whole genome shotgun (WGS) entry which is preliminary data.</text>
</comment>
<reference evidence="2 3" key="1">
    <citation type="submission" date="2024-09" db="EMBL/GenBank/DDBJ databases">
        <authorList>
            <person name="Sun Q."/>
            <person name="Mori K."/>
        </authorList>
    </citation>
    <scope>NUCLEOTIDE SEQUENCE [LARGE SCALE GENOMIC DNA]</scope>
    <source>
        <strain evidence="2 3">NCAIM B.02529</strain>
    </source>
</reference>
<organism evidence="2 3">
    <name type="scientific">Pontibacillus salicampi</name>
    <dbReference type="NCBI Taxonomy" id="1449801"/>
    <lineage>
        <taxon>Bacteria</taxon>
        <taxon>Bacillati</taxon>
        <taxon>Bacillota</taxon>
        <taxon>Bacilli</taxon>
        <taxon>Bacillales</taxon>
        <taxon>Bacillaceae</taxon>
        <taxon>Pontibacillus</taxon>
    </lineage>
</organism>
<protein>
    <submittedName>
        <fullName evidence="2">Uncharacterized protein</fullName>
    </submittedName>
</protein>
<feature type="transmembrane region" description="Helical" evidence="1">
    <location>
        <begin position="42"/>
        <end position="61"/>
    </location>
</feature>
<evidence type="ECO:0000313" key="3">
    <source>
        <dbReference type="Proteomes" id="UP001589836"/>
    </source>
</evidence>
<dbReference type="RefSeq" id="WP_377347666.1">
    <property type="nucleotide sequence ID" value="NZ_JBHLTP010000009.1"/>
</dbReference>
<dbReference type="Proteomes" id="UP001589836">
    <property type="component" value="Unassembled WGS sequence"/>
</dbReference>
<proteinExistence type="predicted"/>
<gene>
    <name evidence="2" type="ORF">ACFFGV_10935</name>
</gene>
<keyword evidence="3" id="KW-1185">Reference proteome</keyword>
<name>A0ABV6LNU2_9BACI</name>
<keyword evidence="1" id="KW-0472">Membrane</keyword>
<accession>A0ABV6LNU2</accession>
<evidence type="ECO:0000313" key="2">
    <source>
        <dbReference type="EMBL" id="MFC0524076.1"/>
    </source>
</evidence>
<feature type="transmembrane region" description="Helical" evidence="1">
    <location>
        <begin position="68"/>
        <end position="89"/>
    </location>
</feature>